<evidence type="ECO:0000256" key="4">
    <source>
        <dbReference type="ARBA" id="ARBA00022559"/>
    </source>
</evidence>
<comment type="function">
    <text evidence="1">Thiol-specific peroxidase that catalyzes the reduction of hydrogen peroxide and organic hydroperoxides to water and alcohols, respectively. Plays a role in cell protection against oxidative stress by detoxifying peroxides and as sensor of hydrogen peroxide-mediated signaling events.</text>
</comment>
<dbReference type="PROSITE" id="PS51352">
    <property type="entry name" value="THIOREDOXIN_2"/>
    <property type="match status" value="1"/>
</dbReference>
<keyword evidence="16" id="KW-1185">Reference proteome</keyword>
<evidence type="ECO:0000256" key="11">
    <source>
        <dbReference type="ARBA" id="ARBA00041373"/>
    </source>
</evidence>
<evidence type="ECO:0000256" key="3">
    <source>
        <dbReference type="ARBA" id="ARBA00013017"/>
    </source>
</evidence>
<feature type="domain" description="Thioredoxin" evidence="14">
    <location>
        <begin position="7"/>
        <end position="160"/>
    </location>
</feature>
<evidence type="ECO:0000256" key="8">
    <source>
        <dbReference type="ARBA" id="ARBA00023284"/>
    </source>
</evidence>
<dbReference type="STRING" id="525909.Afer_0262"/>
<dbReference type="KEGG" id="afo:Afer_0262"/>
<dbReference type="OrthoDB" id="9812811at2"/>
<evidence type="ECO:0000256" key="5">
    <source>
        <dbReference type="ARBA" id="ARBA00022862"/>
    </source>
</evidence>
<evidence type="ECO:0000256" key="13">
    <source>
        <dbReference type="PIRSR" id="PIRSR000239-1"/>
    </source>
</evidence>
<dbReference type="GO" id="GO:0045454">
    <property type="term" value="P:cell redox homeostasis"/>
    <property type="evidence" value="ECO:0007669"/>
    <property type="project" value="TreeGrafter"/>
</dbReference>
<evidence type="ECO:0000259" key="14">
    <source>
        <dbReference type="PROSITE" id="PS51352"/>
    </source>
</evidence>
<evidence type="ECO:0000256" key="6">
    <source>
        <dbReference type="ARBA" id="ARBA00023002"/>
    </source>
</evidence>
<dbReference type="PANTHER" id="PTHR42801">
    <property type="entry name" value="THIOREDOXIN-DEPENDENT PEROXIDE REDUCTASE"/>
    <property type="match status" value="1"/>
</dbReference>
<protein>
    <recommendedName>
        <fullName evidence="3">thioredoxin-dependent peroxiredoxin</fullName>
        <ecNumber evidence="3">1.11.1.24</ecNumber>
    </recommendedName>
    <alternativeName>
        <fullName evidence="11">Bacterioferritin comigratory protein</fullName>
    </alternativeName>
    <alternativeName>
        <fullName evidence="9">Thioredoxin peroxidase</fullName>
    </alternativeName>
</protein>
<keyword evidence="7" id="KW-1015">Disulfide bond</keyword>
<evidence type="ECO:0000256" key="9">
    <source>
        <dbReference type="ARBA" id="ARBA00032824"/>
    </source>
</evidence>
<keyword evidence="8" id="KW-0676">Redox-active center</keyword>
<name>C7M2I7_ACIFD</name>
<dbReference type="Gene3D" id="3.40.30.10">
    <property type="entry name" value="Glutaredoxin"/>
    <property type="match status" value="1"/>
</dbReference>
<dbReference type="SUPFAM" id="SSF52833">
    <property type="entry name" value="Thioredoxin-like"/>
    <property type="match status" value="1"/>
</dbReference>
<dbReference type="Proteomes" id="UP000000771">
    <property type="component" value="Chromosome"/>
</dbReference>
<keyword evidence="6" id="KW-0560">Oxidoreductase</keyword>
<evidence type="ECO:0000256" key="2">
    <source>
        <dbReference type="ARBA" id="ARBA00011245"/>
    </source>
</evidence>
<comment type="catalytic activity">
    <reaction evidence="12">
        <text>a hydroperoxide + [thioredoxin]-dithiol = an alcohol + [thioredoxin]-disulfide + H2O</text>
        <dbReference type="Rhea" id="RHEA:62620"/>
        <dbReference type="Rhea" id="RHEA-COMP:10698"/>
        <dbReference type="Rhea" id="RHEA-COMP:10700"/>
        <dbReference type="ChEBI" id="CHEBI:15377"/>
        <dbReference type="ChEBI" id="CHEBI:29950"/>
        <dbReference type="ChEBI" id="CHEBI:30879"/>
        <dbReference type="ChEBI" id="CHEBI:35924"/>
        <dbReference type="ChEBI" id="CHEBI:50058"/>
        <dbReference type="EC" id="1.11.1.24"/>
    </reaction>
</comment>
<dbReference type="InterPro" id="IPR024706">
    <property type="entry name" value="Peroxiredoxin_AhpC-typ"/>
</dbReference>
<dbReference type="eggNOG" id="COG1225">
    <property type="taxonomic scope" value="Bacteria"/>
</dbReference>
<evidence type="ECO:0000256" key="10">
    <source>
        <dbReference type="ARBA" id="ARBA00038489"/>
    </source>
</evidence>
<dbReference type="EMBL" id="CP001631">
    <property type="protein sequence ID" value="ACU53231.1"/>
    <property type="molecule type" value="Genomic_DNA"/>
</dbReference>
<dbReference type="RefSeq" id="WP_015797736.1">
    <property type="nucleotide sequence ID" value="NC_013124.1"/>
</dbReference>
<dbReference type="PANTHER" id="PTHR42801:SF4">
    <property type="entry name" value="AHPC_TSA FAMILY PROTEIN"/>
    <property type="match status" value="1"/>
</dbReference>
<reference evidence="15 16" key="1">
    <citation type="journal article" date="2009" name="Stand. Genomic Sci.">
        <title>Complete genome sequence of Acidimicrobium ferrooxidans type strain (ICP).</title>
        <authorList>
            <person name="Clum A."/>
            <person name="Nolan M."/>
            <person name="Lang E."/>
            <person name="Glavina Del Rio T."/>
            <person name="Tice H."/>
            <person name="Copeland A."/>
            <person name="Cheng J.F."/>
            <person name="Lucas S."/>
            <person name="Chen F."/>
            <person name="Bruce D."/>
            <person name="Goodwin L."/>
            <person name="Pitluck S."/>
            <person name="Ivanova N."/>
            <person name="Mavrommatis K."/>
            <person name="Mikhailova N."/>
            <person name="Pati A."/>
            <person name="Chen A."/>
            <person name="Palaniappan K."/>
            <person name="Goker M."/>
            <person name="Spring S."/>
            <person name="Land M."/>
            <person name="Hauser L."/>
            <person name="Chang Y.J."/>
            <person name="Jeffries C.C."/>
            <person name="Chain P."/>
            <person name="Bristow J."/>
            <person name="Eisen J.A."/>
            <person name="Markowitz V."/>
            <person name="Hugenholtz P."/>
            <person name="Kyrpides N.C."/>
            <person name="Klenk H.P."/>
            <person name="Lapidus A."/>
        </authorList>
    </citation>
    <scope>NUCLEOTIDE SEQUENCE [LARGE SCALE GENOMIC DNA]</scope>
    <source>
        <strain evidence="16">DSM 10331 / JCM 15462 / NBRC 103882 / ICP</strain>
    </source>
</reference>
<organism evidence="15 16">
    <name type="scientific">Acidimicrobium ferrooxidans (strain DSM 10331 / JCM 15462 / NBRC 103882 / ICP)</name>
    <dbReference type="NCBI Taxonomy" id="525909"/>
    <lineage>
        <taxon>Bacteria</taxon>
        <taxon>Bacillati</taxon>
        <taxon>Actinomycetota</taxon>
        <taxon>Acidimicrobiia</taxon>
        <taxon>Acidimicrobiales</taxon>
        <taxon>Acidimicrobiaceae</taxon>
        <taxon>Acidimicrobium</taxon>
    </lineage>
</organism>
<dbReference type="InterPro" id="IPR036249">
    <property type="entry name" value="Thioredoxin-like_sf"/>
</dbReference>
<accession>C7M2I7</accession>
<dbReference type="CDD" id="cd03017">
    <property type="entry name" value="PRX_BCP"/>
    <property type="match status" value="1"/>
</dbReference>
<dbReference type="InterPro" id="IPR000866">
    <property type="entry name" value="AhpC/TSA"/>
</dbReference>
<dbReference type="GO" id="GO:0034599">
    <property type="term" value="P:cellular response to oxidative stress"/>
    <property type="evidence" value="ECO:0007669"/>
    <property type="project" value="TreeGrafter"/>
</dbReference>
<dbReference type="InterPro" id="IPR050924">
    <property type="entry name" value="Peroxiredoxin_BCP/PrxQ"/>
</dbReference>
<dbReference type="Pfam" id="PF00578">
    <property type="entry name" value="AhpC-TSA"/>
    <property type="match status" value="1"/>
</dbReference>
<evidence type="ECO:0000313" key="16">
    <source>
        <dbReference type="Proteomes" id="UP000000771"/>
    </source>
</evidence>
<keyword evidence="4" id="KW-0575">Peroxidase</keyword>
<dbReference type="GO" id="GO:0005737">
    <property type="term" value="C:cytoplasm"/>
    <property type="evidence" value="ECO:0007669"/>
    <property type="project" value="TreeGrafter"/>
</dbReference>
<gene>
    <name evidence="15" type="ordered locus">Afer_0262</name>
</gene>
<dbReference type="GO" id="GO:0008379">
    <property type="term" value="F:thioredoxin peroxidase activity"/>
    <property type="evidence" value="ECO:0007669"/>
    <property type="project" value="TreeGrafter"/>
</dbReference>
<dbReference type="InterPro" id="IPR013766">
    <property type="entry name" value="Thioredoxin_domain"/>
</dbReference>
<dbReference type="AlphaFoldDB" id="C7M2I7"/>
<dbReference type="PIRSF" id="PIRSF000239">
    <property type="entry name" value="AHPC"/>
    <property type="match status" value="1"/>
</dbReference>
<keyword evidence="5" id="KW-0049">Antioxidant</keyword>
<proteinExistence type="inferred from homology"/>
<evidence type="ECO:0000256" key="1">
    <source>
        <dbReference type="ARBA" id="ARBA00003330"/>
    </source>
</evidence>
<comment type="subunit">
    <text evidence="2">Monomer.</text>
</comment>
<dbReference type="HOGENOM" id="CLU_042529_14_1_11"/>
<evidence type="ECO:0000256" key="12">
    <source>
        <dbReference type="ARBA" id="ARBA00049091"/>
    </source>
</evidence>
<dbReference type="FunFam" id="3.40.30.10:FF:000007">
    <property type="entry name" value="Thioredoxin-dependent thiol peroxidase"/>
    <property type="match status" value="1"/>
</dbReference>
<sequence>MTETNRLAPGDRLPSFCLPNQRGEQVCADSFAGTATILYIYPKDMTPGCTLEATEFNASVDELAALGWRVVGISPDTVASHARFAERHGLRFDILADPDRSVITALGAYGEKKSYGRTTEGVLRSTLLIDADGAVVDALYNVRATGHVERVLRQLRQRSALATGGER</sequence>
<comment type="similarity">
    <text evidence="10">Belongs to the peroxiredoxin family. BCP/PrxQ subfamily.</text>
</comment>
<evidence type="ECO:0000313" key="15">
    <source>
        <dbReference type="EMBL" id="ACU53231.1"/>
    </source>
</evidence>
<dbReference type="EC" id="1.11.1.24" evidence="3"/>
<evidence type="ECO:0000256" key="7">
    <source>
        <dbReference type="ARBA" id="ARBA00023157"/>
    </source>
</evidence>
<feature type="active site" description="Cysteine sulfenic acid (-SOH) intermediate; for peroxidase activity" evidence="13">
    <location>
        <position position="49"/>
    </location>
</feature>